<organism evidence="6 7">
    <name type="scientific">Argiope bruennichi</name>
    <name type="common">Wasp spider</name>
    <name type="synonym">Aranea bruennichi</name>
    <dbReference type="NCBI Taxonomy" id="94029"/>
    <lineage>
        <taxon>Eukaryota</taxon>
        <taxon>Metazoa</taxon>
        <taxon>Ecdysozoa</taxon>
        <taxon>Arthropoda</taxon>
        <taxon>Chelicerata</taxon>
        <taxon>Arachnida</taxon>
        <taxon>Araneae</taxon>
        <taxon>Araneomorphae</taxon>
        <taxon>Entelegynae</taxon>
        <taxon>Araneoidea</taxon>
        <taxon>Araneidae</taxon>
        <taxon>Argiope</taxon>
    </lineage>
</organism>
<dbReference type="PANTHER" id="PTHR48169">
    <property type="entry name" value="DED DOMAIN-CONTAINING PROTEIN"/>
    <property type="match status" value="1"/>
</dbReference>
<accession>A0A8T0G029</accession>
<feature type="domain" description="Caspase family p10" evidence="4">
    <location>
        <begin position="179"/>
        <end position="271"/>
    </location>
</feature>
<evidence type="ECO:0000256" key="1">
    <source>
        <dbReference type="ARBA" id="ARBA00010134"/>
    </source>
</evidence>
<keyword evidence="2" id="KW-0053">Apoptosis</keyword>
<proteinExistence type="inferred from homology"/>
<evidence type="ECO:0000259" key="5">
    <source>
        <dbReference type="PROSITE" id="PS50208"/>
    </source>
</evidence>
<dbReference type="GO" id="GO:0005737">
    <property type="term" value="C:cytoplasm"/>
    <property type="evidence" value="ECO:0007669"/>
    <property type="project" value="UniProtKB-ARBA"/>
</dbReference>
<comment type="caution">
    <text evidence="6">The sequence shown here is derived from an EMBL/GenBank/DDBJ whole genome shotgun (WGS) entry which is preliminary data.</text>
</comment>
<feature type="domain" description="Caspase family p20" evidence="5">
    <location>
        <begin position="345"/>
        <end position="424"/>
    </location>
</feature>
<protein>
    <submittedName>
        <fullName evidence="6">Caspase-7 like protein</fullName>
    </submittedName>
</protein>
<dbReference type="InterPro" id="IPR002138">
    <property type="entry name" value="Pept_C14_p10"/>
</dbReference>
<dbReference type="PRINTS" id="PR00376">
    <property type="entry name" value="IL1BCENZYME"/>
</dbReference>
<dbReference type="InterPro" id="IPR011600">
    <property type="entry name" value="Pept_C14_caspase"/>
</dbReference>
<dbReference type="PANTHER" id="PTHR48169:SF7">
    <property type="entry name" value="CASPASE 10"/>
    <property type="match status" value="1"/>
</dbReference>
<dbReference type="GO" id="GO:0051604">
    <property type="term" value="P:protein maturation"/>
    <property type="evidence" value="ECO:0007669"/>
    <property type="project" value="UniProtKB-ARBA"/>
</dbReference>
<dbReference type="EMBL" id="JABXBU010000001">
    <property type="protein sequence ID" value="KAF8796286.1"/>
    <property type="molecule type" value="Genomic_DNA"/>
</dbReference>
<name>A0A8T0G029_ARGBR</name>
<keyword evidence="7" id="KW-1185">Reference proteome</keyword>
<dbReference type="PROSITE" id="PS50207">
    <property type="entry name" value="CASPASE_P10"/>
    <property type="match status" value="1"/>
</dbReference>
<dbReference type="GO" id="GO:0043067">
    <property type="term" value="P:regulation of programmed cell death"/>
    <property type="evidence" value="ECO:0007669"/>
    <property type="project" value="UniProtKB-ARBA"/>
</dbReference>
<reference evidence="6" key="2">
    <citation type="submission" date="2020-06" db="EMBL/GenBank/DDBJ databases">
        <authorList>
            <person name="Sheffer M."/>
        </authorList>
    </citation>
    <scope>NUCLEOTIDE SEQUENCE</scope>
</reference>
<feature type="domain" description="Caspase family p20" evidence="5">
    <location>
        <begin position="45"/>
        <end position="158"/>
    </location>
</feature>
<evidence type="ECO:0000256" key="2">
    <source>
        <dbReference type="ARBA" id="ARBA00022703"/>
    </source>
</evidence>
<evidence type="ECO:0000256" key="3">
    <source>
        <dbReference type="RuleBase" id="RU003971"/>
    </source>
</evidence>
<dbReference type="SMART" id="SM00115">
    <property type="entry name" value="CASc"/>
    <property type="match status" value="1"/>
</dbReference>
<dbReference type="InterPro" id="IPR015917">
    <property type="entry name" value="Pept_C14A"/>
</dbReference>
<comment type="similarity">
    <text evidence="1 3">Belongs to the peptidase C14A family.</text>
</comment>
<dbReference type="AlphaFoldDB" id="A0A8T0G029"/>
<dbReference type="Gene3D" id="3.40.50.1460">
    <property type="match status" value="2"/>
</dbReference>
<dbReference type="InterPro" id="IPR001309">
    <property type="entry name" value="Pept_C14_p20"/>
</dbReference>
<sequence length="492" mass="56395">MSTDRSDGSSGRRLSAIFSDQHLKTLLKTEDQLSNEPKFGDSYIFDYQDFKDPRYGSEKDVARLDHDFRELNFNVYSKYRDLTRQQTLDVLKQAARRANKDHKCFVCCFLTHGNLGRLQMKDGSIEINEILKCFSRSACQNLAGIPKIFIFQACRGSCREDGVSCSVNGAFYDPTDSGPVIDVPDSLDFLLVYSTYDGTVAYRTNEEKKHGSFFIDELCRSIEQFSGDLDLLQILTIAHFRVAHLFVTKIDKKKQMPCFTSSLTTKVKFNKNIPMFESPDTKYFDIRRMGTGLGLKSTEKPIADMKTYKIGGGWNIKFLLLFNTENNFPNCLVDKLCTVYGSARGYEREQFPNWTEGELMNLLEQVAAQRCSDIDCLICFITCQSKDDRLYDTRGRPFHMRKIVEKFTGNVCSSLRGKPKIFIFLMSSPTQQSSVSADSTDCMYENLIPVHSDILEVIITVQDARKFKKSLDKKISKIFWKMKFSEDFSDSF</sequence>
<dbReference type="InterPro" id="IPR029030">
    <property type="entry name" value="Caspase-like_dom_sf"/>
</dbReference>
<dbReference type="Pfam" id="PF00656">
    <property type="entry name" value="Peptidase_C14"/>
    <property type="match status" value="2"/>
</dbReference>
<evidence type="ECO:0000259" key="4">
    <source>
        <dbReference type="PROSITE" id="PS50207"/>
    </source>
</evidence>
<reference evidence="6" key="1">
    <citation type="journal article" date="2020" name="bioRxiv">
        <title>Chromosome-level reference genome of the European wasp spider Argiope bruennichi: a resource for studies on range expansion and evolutionary adaptation.</title>
        <authorList>
            <person name="Sheffer M.M."/>
            <person name="Hoppe A."/>
            <person name="Krehenwinkel H."/>
            <person name="Uhl G."/>
            <person name="Kuss A.W."/>
            <person name="Jensen L."/>
            <person name="Jensen C."/>
            <person name="Gillespie R.G."/>
            <person name="Hoff K.J."/>
            <person name="Prost S."/>
        </authorList>
    </citation>
    <scope>NUCLEOTIDE SEQUENCE</scope>
</reference>
<dbReference type="Proteomes" id="UP000807504">
    <property type="component" value="Unassembled WGS sequence"/>
</dbReference>
<evidence type="ECO:0000313" key="6">
    <source>
        <dbReference type="EMBL" id="KAF8796286.1"/>
    </source>
</evidence>
<gene>
    <name evidence="6" type="ORF">HNY73_000679</name>
</gene>
<dbReference type="GO" id="GO:0004197">
    <property type="term" value="F:cysteine-type endopeptidase activity"/>
    <property type="evidence" value="ECO:0007669"/>
    <property type="project" value="InterPro"/>
</dbReference>
<dbReference type="SUPFAM" id="SSF52129">
    <property type="entry name" value="Caspase-like"/>
    <property type="match status" value="2"/>
</dbReference>
<dbReference type="GO" id="GO:0006508">
    <property type="term" value="P:proteolysis"/>
    <property type="evidence" value="ECO:0007669"/>
    <property type="project" value="InterPro"/>
</dbReference>
<evidence type="ECO:0000313" key="7">
    <source>
        <dbReference type="Proteomes" id="UP000807504"/>
    </source>
</evidence>
<dbReference type="GO" id="GO:0006915">
    <property type="term" value="P:apoptotic process"/>
    <property type="evidence" value="ECO:0007669"/>
    <property type="project" value="UniProtKB-KW"/>
</dbReference>
<dbReference type="PROSITE" id="PS50208">
    <property type="entry name" value="CASPASE_P20"/>
    <property type="match status" value="2"/>
</dbReference>